<evidence type="ECO:0000313" key="13">
    <source>
        <dbReference type="EMBL" id="KAK9708738.1"/>
    </source>
</evidence>
<keyword evidence="7" id="KW-0547">Nucleotide-binding</keyword>
<dbReference type="InterPro" id="IPR001645">
    <property type="entry name" value="Folylpolyglutamate_synth"/>
</dbReference>
<dbReference type="Proteomes" id="UP001458880">
    <property type="component" value="Unassembled WGS sequence"/>
</dbReference>
<comment type="pathway">
    <text evidence="1">Cofactor biosynthesis; tetrahydrofolylpolyglutamate biosynthesis.</text>
</comment>
<dbReference type="GO" id="GO:0046872">
    <property type="term" value="F:metal ion binding"/>
    <property type="evidence" value="ECO:0007669"/>
    <property type="project" value="UniProtKB-KW"/>
</dbReference>
<comment type="similarity">
    <text evidence="2">Belongs to the folylpolyglutamate synthase family.</text>
</comment>
<proteinExistence type="inferred from homology"/>
<dbReference type="GO" id="GO:0005829">
    <property type="term" value="C:cytosol"/>
    <property type="evidence" value="ECO:0007669"/>
    <property type="project" value="TreeGrafter"/>
</dbReference>
<evidence type="ECO:0000256" key="3">
    <source>
        <dbReference type="ARBA" id="ARBA00013025"/>
    </source>
</evidence>
<evidence type="ECO:0000256" key="6">
    <source>
        <dbReference type="ARBA" id="ARBA00022723"/>
    </source>
</evidence>
<evidence type="ECO:0000256" key="11">
    <source>
        <dbReference type="ARBA" id="ARBA00030876"/>
    </source>
</evidence>
<comment type="catalytic activity">
    <reaction evidence="12">
        <text>(6S)-5,6,7,8-tetrahydrofolyl-(gamma-L-Glu)(n) + L-glutamate + ATP = (6S)-5,6,7,8-tetrahydrofolyl-(gamma-L-Glu)(n+1) + ADP + phosphate + H(+)</text>
        <dbReference type="Rhea" id="RHEA:10580"/>
        <dbReference type="Rhea" id="RHEA-COMP:14738"/>
        <dbReference type="Rhea" id="RHEA-COMP:14740"/>
        <dbReference type="ChEBI" id="CHEBI:15378"/>
        <dbReference type="ChEBI" id="CHEBI:29985"/>
        <dbReference type="ChEBI" id="CHEBI:30616"/>
        <dbReference type="ChEBI" id="CHEBI:43474"/>
        <dbReference type="ChEBI" id="CHEBI:141005"/>
        <dbReference type="ChEBI" id="CHEBI:456216"/>
        <dbReference type="EC" id="6.3.2.17"/>
    </reaction>
</comment>
<evidence type="ECO:0000256" key="5">
    <source>
        <dbReference type="ARBA" id="ARBA00022598"/>
    </source>
</evidence>
<gene>
    <name evidence="13" type="ORF">QE152_g27043</name>
</gene>
<dbReference type="EMBL" id="JASPKY010000322">
    <property type="protein sequence ID" value="KAK9708738.1"/>
    <property type="molecule type" value="Genomic_DNA"/>
</dbReference>
<keyword evidence="8" id="KW-0067">ATP-binding</keyword>
<keyword evidence="5" id="KW-0436">Ligase</keyword>
<dbReference type="SUPFAM" id="SSF53623">
    <property type="entry name" value="MurD-like peptide ligases, catalytic domain"/>
    <property type="match status" value="1"/>
</dbReference>
<dbReference type="NCBIfam" id="TIGR01499">
    <property type="entry name" value="folC"/>
    <property type="match status" value="1"/>
</dbReference>
<dbReference type="GO" id="GO:0005739">
    <property type="term" value="C:mitochondrion"/>
    <property type="evidence" value="ECO:0007669"/>
    <property type="project" value="TreeGrafter"/>
</dbReference>
<evidence type="ECO:0000256" key="10">
    <source>
        <dbReference type="ARBA" id="ARBA00030592"/>
    </source>
</evidence>
<reference evidence="13 14" key="1">
    <citation type="journal article" date="2024" name="BMC Genomics">
        <title>De novo assembly and annotation of Popillia japonica's genome with initial clues to its potential as an invasive pest.</title>
        <authorList>
            <person name="Cucini C."/>
            <person name="Boschi S."/>
            <person name="Funari R."/>
            <person name="Cardaioli E."/>
            <person name="Iannotti N."/>
            <person name="Marturano G."/>
            <person name="Paoli F."/>
            <person name="Bruttini M."/>
            <person name="Carapelli A."/>
            <person name="Frati F."/>
            <person name="Nardi F."/>
        </authorList>
    </citation>
    <scope>NUCLEOTIDE SEQUENCE [LARGE SCALE GENOMIC DNA]</scope>
    <source>
        <strain evidence="13">DMR45628</strain>
    </source>
</reference>
<dbReference type="GO" id="GO:0004326">
    <property type="term" value="F:tetrahydrofolylpolyglutamate synthase activity"/>
    <property type="evidence" value="ECO:0007669"/>
    <property type="project" value="UniProtKB-EC"/>
</dbReference>
<dbReference type="AlphaFoldDB" id="A0AAW1JUS2"/>
<evidence type="ECO:0000313" key="14">
    <source>
        <dbReference type="Proteomes" id="UP001458880"/>
    </source>
</evidence>
<evidence type="ECO:0000256" key="2">
    <source>
        <dbReference type="ARBA" id="ARBA00008276"/>
    </source>
</evidence>
<keyword evidence="14" id="KW-1185">Reference proteome</keyword>
<evidence type="ECO:0000256" key="12">
    <source>
        <dbReference type="ARBA" id="ARBA00047493"/>
    </source>
</evidence>
<sequence length="674" mass="77051">MDKYKEAVDALNNLQSNAAYIKERSNLKISYNEEYERFLQMKKYLRSAGISREKLNNLQVIHVAGTKGKGSTCAFCESILRYHGYKTGFYSSPHLLEVRERIRIDGEPISHDMFAQNFWYIYNRLSKDFPENLPVYFRFLTIMAFHIFLKEKVDVAVIEVGIGGELDCTNVLERVPVVGITSLGIDHTNLLGSTIEEIAWHKSGIFKENSKAYTVPQPANAMKILLERSKERKTSIEVIHPFVTIEDNGRSIPEVFNLNASLAVTLAYSWLKTNSSINISLKEFADHPSTKQDHPSTKQGLANFNWPGRYQIIFHNQVNYYLDGAHTPESMEICVKWFKAATKKSPRIKVLIFNMTGERDVERMLKSLLHCDFYKVFFVPNISGRTNITDNKIRDVSIHVNKCNKHRKLWIELLRNNNIGVDESQIMTKLSVHEAVKEISQKPYDCLVTGSLHLMGAALDVLDPHLQQTHIKKEVAAEEPPITQGECKSSHCPCCKLEEADVADNHLPSGQCSFDYDMALIINPYADVREDRSLKSACLKCTACLAVAENVNKSFTEYYYEKLANKVQGEDFLCHTLDDLCVTGFKNYDLREYNGTKFITKASRYNTHVNTKMDGKWTQLLRNLCKMYIQHINIHDVLQKDCRNLEMESGSINTKSDNNEEYVFAAGISISCFE</sequence>
<name>A0AAW1JUS2_POPJA</name>
<organism evidence="13 14">
    <name type="scientific">Popillia japonica</name>
    <name type="common">Japanese beetle</name>
    <dbReference type="NCBI Taxonomy" id="7064"/>
    <lineage>
        <taxon>Eukaryota</taxon>
        <taxon>Metazoa</taxon>
        <taxon>Ecdysozoa</taxon>
        <taxon>Arthropoda</taxon>
        <taxon>Hexapoda</taxon>
        <taxon>Insecta</taxon>
        <taxon>Pterygota</taxon>
        <taxon>Neoptera</taxon>
        <taxon>Endopterygota</taxon>
        <taxon>Coleoptera</taxon>
        <taxon>Polyphaga</taxon>
        <taxon>Scarabaeiformia</taxon>
        <taxon>Scarabaeidae</taxon>
        <taxon>Rutelinae</taxon>
        <taxon>Popillia</taxon>
    </lineage>
</organism>
<dbReference type="SUPFAM" id="SSF53244">
    <property type="entry name" value="MurD-like peptide ligases, peptide-binding domain"/>
    <property type="match status" value="1"/>
</dbReference>
<dbReference type="InterPro" id="IPR036615">
    <property type="entry name" value="Mur_ligase_C_dom_sf"/>
</dbReference>
<evidence type="ECO:0000256" key="8">
    <source>
        <dbReference type="ARBA" id="ARBA00022840"/>
    </source>
</evidence>
<protein>
    <recommendedName>
        <fullName evidence="3">tetrahydrofolate synthase</fullName>
        <ecNumber evidence="3">6.3.2.17</ecNumber>
    </recommendedName>
    <alternativeName>
        <fullName evidence="11">Folylpoly-gamma-glutamate synthetase</fullName>
    </alternativeName>
    <alternativeName>
        <fullName evidence="10">Tetrahydrofolylpolyglutamate synthase</fullName>
    </alternativeName>
</protein>
<dbReference type="GO" id="GO:0006730">
    <property type="term" value="P:one-carbon metabolic process"/>
    <property type="evidence" value="ECO:0007669"/>
    <property type="project" value="UniProtKB-KW"/>
</dbReference>
<keyword evidence="4" id="KW-0554">One-carbon metabolism</keyword>
<dbReference type="PROSITE" id="PS01012">
    <property type="entry name" value="FOLYLPOLYGLU_SYNT_2"/>
    <property type="match status" value="1"/>
</dbReference>
<dbReference type="Gene3D" id="3.90.190.20">
    <property type="entry name" value="Mur ligase, C-terminal domain"/>
    <property type="match status" value="1"/>
</dbReference>
<evidence type="ECO:0000256" key="7">
    <source>
        <dbReference type="ARBA" id="ARBA00022741"/>
    </source>
</evidence>
<dbReference type="PANTHER" id="PTHR11136">
    <property type="entry name" value="FOLYLPOLYGLUTAMATE SYNTHASE-RELATED"/>
    <property type="match status" value="1"/>
</dbReference>
<keyword evidence="9" id="KW-0460">Magnesium</keyword>
<dbReference type="PROSITE" id="PS01011">
    <property type="entry name" value="FOLYLPOLYGLU_SYNT_1"/>
    <property type="match status" value="1"/>
</dbReference>
<dbReference type="PANTHER" id="PTHR11136:SF5">
    <property type="entry name" value="FOLYLPOLYGLUTAMATE SYNTHASE, MITOCHONDRIAL"/>
    <property type="match status" value="1"/>
</dbReference>
<dbReference type="EC" id="6.3.2.17" evidence="3"/>
<keyword evidence="6" id="KW-0479">Metal-binding</keyword>
<dbReference type="GO" id="GO:0005524">
    <property type="term" value="F:ATP binding"/>
    <property type="evidence" value="ECO:0007669"/>
    <property type="project" value="UniProtKB-KW"/>
</dbReference>
<dbReference type="Gene3D" id="3.40.1190.10">
    <property type="entry name" value="Mur-like, catalytic domain"/>
    <property type="match status" value="1"/>
</dbReference>
<dbReference type="InterPro" id="IPR036565">
    <property type="entry name" value="Mur-like_cat_sf"/>
</dbReference>
<comment type="caution">
    <text evidence="13">The sequence shown here is derived from an EMBL/GenBank/DDBJ whole genome shotgun (WGS) entry which is preliminary data.</text>
</comment>
<evidence type="ECO:0000256" key="9">
    <source>
        <dbReference type="ARBA" id="ARBA00022842"/>
    </source>
</evidence>
<evidence type="ECO:0000256" key="1">
    <source>
        <dbReference type="ARBA" id="ARBA00005150"/>
    </source>
</evidence>
<dbReference type="InterPro" id="IPR018109">
    <property type="entry name" value="Folylpolyglutamate_synth_CS"/>
</dbReference>
<evidence type="ECO:0000256" key="4">
    <source>
        <dbReference type="ARBA" id="ARBA00022563"/>
    </source>
</evidence>
<accession>A0AAW1JUS2</accession>